<keyword evidence="1" id="KW-0472">Membrane</keyword>
<proteinExistence type="predicted"/>
<evidence type="ECO:0000313" key="3">
    <source>
        <dbReference type="Proteomes" id="UP000196475"/>
    </source>
</evidence>
<name>A0A1Y3PSI2_9BACI</name>
<reference evidence="3" key="1">
    <citation type="submission" date="2016-06" db="EMBL/GenBank/DDBJ databases">
        <authorList>
            <person name="Nascimento L."/>
            <person name="Pereira R.V."/>
            <person name="Martins L.F."/>
            <person name="Quaggio R.B."/>
            <person name="Silva A.M."/>
            <person name="Setubal J.C."/>
        </authorList>
    </citation>
    <scope>NUCLEOTIDE SEQUENCE [LARGE SCALE GENOMIC DNA]</scope>
</reference>
<dbReference type="Proteomes" id="UP000196475">
    <property type="component" value="Unassembled WGS sequence"/>
</dbReference>
<evidence type="ECO:0000256" key="1">
    <source>
        <dbReference type="SAM" id="Phobius"/>
    </source>
</evidence>
<protein>
    <submittedName>
        <fullName evidence="2">Uncharacterized protein</fullName>
    </submittedName>
</protein>
<sequence>MLMERVAVRPFAQAGSTILLLTTIAVGLILDNAAQLIWGPQTQALPNPLPLWHIRLGDGTVTVLDLFILATGVGTALLLHPRVPCRSSPEGSRGEKGGVPLPGKRAWSSTMKLGFETWIFQMKEVIVDGDYPC</sequence>
<accession>A0A1Y3PSI2</accession>
<organism evidence="2 3">
    <name type="scientific">Bacillus thermozeamaize</name>
    <dbReference type="NCBI Taxonomy" id="230954"/>
    <lineage>
        <taxon>Bacteria</taxon>
        <taxon>Bacillati</taxon>
        <taxon>Bacillota</taxon>
        <taxon>Bacilli</taxon>
        <taxon>Bacillales</taxon>
        <taxon>Bacillaceae</taxon>
        <taxon>Bacillus</taxon>
    </lineage>
</organism>
<keyword evidence="1" id="KW-1133">Transmembrane helix</keyword>
<comment type="caution">
    <text evidence="2">The sequence shown here is derived from an EMBL/GenBank/DDBJ whole genome shotgun (WGS) entry which is preliminary data.</text>
</comment>
<feature type="transmembrane region" description="Helical" evidence="1">
    <location>
        <begin position="59"/>
        <end position="79"/>
    </location>
</feature>
<keyword evidence="1" id="KW-0812">Transmembrane</keyword>
<evidence type="ECO:0000313" key="2">
    <source>
        <dbReference type="EMBL" id="OUM90313.1"/>
    </source>
</evidence>
<gene>
    <name evidence="2" type="ORF">BAA01_15765</name>
</gene>
<dbReference type="EMBL" id="LZRT01000019">
    <property type="protein sequence ID" value="OUM90313.1"/>
    <property type="molecule type" value="Genomic_DNA"/>
</dbReference>
<feature type="transmembrane region" description="Helical" evidence="1">
    <location>
        <begin position="12"/>
        <end position="30"/>
    </location>
</feature>
<dbReference type="AlphaFoldDB" id="A0A1Y3PSI2"/>